<dbReference type="Proteomes" id="UP000264840">
    <property type="component" value="Unplaced"/>
</dbReference>
<keyword evidence="1" id="KW-0812">Transmembrane</keyword>
<dbReference type="Pfam" id="PF23668">
    <property type="entry name" value="CUB_CDCP1_2"/>
    <property type="match status" value="2"/>
</dbReference>
<protein>
    <recommendedName>
        <fullName evidence="7">CUB domain containing protein 1a</fullName>
    </recommendedName>
</protein>
<dbReference type="PANTHER" id="PTHR14477:SF1">
    <property type="entry name" value="CUB DOMAIN-CONTAINING PROTEIN 1"/>
    <property type="match status" value="1"/>
</dbReference>
<proteinExistence type="predicted"/>
<dbReference type="InterPro" id="IPR056266">
    <property type="entry name" value="CDCP1_CUB_3rd_6th"/>
</dbReference>
<evidence type="ECO:0000259" key="2">
    <source>
        <dbReference type="Pfam" id="PF23665"/>
    </source>
</evidence>
<name>A0A3Q3BWN5_HAPBU</name>
<sequence>MVLSRDPKESVCEVCTAEGPTLTCSTEKTLNNVEKLSVVFSCPKPQDGFNVKIKKTIGESCWSYAPFSGDPVQAESSVFPEFNRTFNWDLKTDFTHTFQLDFPEQGLRQISSEETCPDEHKYSFIIYSREQANIGTFCRGGSVTAIQGRYRGRVSLKVPANAKMDPFEFKLSGGPETNSESFYIYKKTSDKTDSVSDTTLVTANFPRDFPDNMQMQWSFTVPGMHNYTVLFDHVTSPECLNNGEVTVEYQAGAKTVTKALKDPQPEHQQGNFNMVLTNCQTNTTLPGLTLNYRVSVVRSGRPGTVLKHKQLGLVHSFVKEKINVTAGSIAKLSFLDCPNEDIRLTNTESCPVTTLSVSTMEPCLPMPLNSFTWHLNIPETKTWDLVSPKGSLRQSLPSQECKEPFSLHLAEEEGSNFVGNFCFDGVIQKIQVHANISITAPAQQLSRMTGSFLNISVSEEITETIIYTVSPDTMSPTLLATPNWPQGMKSYRTLSWIVTLPNQYKAQLNFNVTQPQCKEGHTGIDVRTIENRELKLSISENDPSVVEQLVGESFYLNMSNCEPETRQFSCLLCSSTDFLPIVLGISGAILFLLLVLAVVCIVTKKKKNQKRNRGSSIYMPKGNIFRPSDMHFTKTRSENESHVYDSIDETMVYGHLLSNSSHGEAFPDQYNGIQTDTYRTFTGPADGALPVIKEPDPQPGDKMFMDPSETFIPSRPRTPINRQDSLGFQDRRMIDNELYTFKTTGDINTIRLSAADMEPIPDDYL</sequence>
<evidence type="ECO:0000259" key="3">
    <source>
        <dbReference type="Pfam" id="PF23667"/>
    </source>
</evidence>
<feature type="domain" description="CDCP1 second and fifth CUB" evidence="4">
    <location>
        <begin position="361"/>
        <end position="457"/>
    </location>
</feature>
<dbReference type="InterPro" id="IPR056268">
    <property type="entry name" value="CUB_CDCP1_1st"/>
</dbReference>
<keyword evidence="1" id="KW-1133">Transmembrane helix</keyword>
<keyword evidence="1" id="KW-0472">Membrane</keyword>
<keyword evidence="6" id="KW-1185">Reference proteome</keyword>
<dbReference type="OMA" id="IACETGR"/>
<evidence type="ECO:0000313" key="6">
    <source>
        <dbReference type="Proteomes" id="UP000264840"/>
    </source>
</evidence>
<evidence type="ECO:0000256" key="1">
    <source>
        <dbReference type="SAM" id="Phobius"/>
    </source>
</evidence>
<dbReference type="Ensembl" id="ENSHBUT00000002750.1">
    <property type="protein sequence ID" value="ENSHBUP00000007971.1"/>
    <property type="gene ID" value="ENSHBUG00000009501.1"/>
</dbReference>
<dbReference type="AlphaFoldDB" id="A0A3Q3BWN5"/>
<organism evidence="5 6">
    <name type="scientific">Haplochromis burtoni</name>
    <name type="common">Burton's mouthbrooder</name>
    <name type="synonym">Chromis burtoni</name>
    <dbReference type="NCBI Taxonomy" id="8153"/>
    <lineage>
        <taxon>Eukaryota</taxon>
        <taxon>Metazoa</taxon>
        <taxon>Chordata</taxon>
        <taxon>Craniata</taxon>
        <taxon>Vertebrata</taxon>
        <taxon>Euteleostomi</taxon>
        <taxon>Actinopterygii</taxon>
        <taxon>Neopterygii</taxon>
        <taxon>Teleostei</taxon>
        <taxon>Neoteleostei</taxon>
        <taxon>Acanthomorphata</taxon>
        <taxon>Ovalentaria</taxon>
        <taxon>Cichlomorphae</taxon>
        <taxon>Cichliformes</taxon>
        <taxon>Cichlidae</taxon>
        <taxon>African cichlids</taxon>
        <taxon>Pseudocrenilabrinae</taxon>
        <taxon>Haplochromini</taxon>
        <taxon>Haplochromis</taxon>
    </lineage>
</organism>
<feature type="transmembrane region" description="Helical" evidence="1">
    <location>
        <begin position="578"/>
        <end position="603"/>
    </location>
</feature>
<feature type="domain" description="CDCP1 first CUB" evidence="3">
    <location>
        <begin position="2"/>
        <end position="57"/>
    </location>
</feature>
<evidence type="ECO:0000259" key="4">
    <source>
        <dbReference type="Pfam" id="PF23668"/>
    </source>
</evidence>
<reference evidence="5" key="1">
    <citation type="submission" date="2025-08" db="UniProtKB">
        <authorList>
            <consortium name="Ensembl"/>
        </authorList>
    </citation>
    <scope>IDENTIFICATION</scope>
</reference>
<evidence type="ECO:0000313" key="5">
    <source>
        <dbReference type="Ensembl" id="ENSHBUP00000007971.1"/>
    </source>
</evidence>
<dbReference type="InterPro" id="IPR038811">
    <property type="entry name" value="CDCP1"/>
</dbReference>
<feature type="domain" description="CDCP1 third and sixth CUB" evidence="2">
    <location>
        <begin position="463"/>
        <end position="572"/>
    </location>
</feature>
<dbReference type="Pfam" id="PF23667">
    <property type="entry name" value="CUB_CDCP1_1"/>
    <property type="match status" value="1"/>
</dbReference>
<dbReference type="Pfam" id="PF23665">
    <property type="entry name" value="CDCP1_CUB_6"/>
    <property type="match status" value="2"/>
</dbReference>
<feature type="domain" description="CDCP1 third and sixth CUB" evidence="2">
    <location>
        <begin position="193"/>
        <end position="283"/>
    </location>
</feature>
<dbReference type="GeneTree" id="ENSGT00390000010209"/>
<dbReference type="InterPro" id="IPR056269">
    <property type="entry name" value="CUB_CDCP1_2nd_5th"/>
</dbReference>
<evidence type="ECO:0008006" key="7">
    <source>
        <dbReference type="Google" id="ProtNLM"/>
    </source>
</evidence>
<reference evidence="5" key="2">
    <citation type="submission" date="2025-09" db="UniProtKB">
        <authorList>
            <consortium name="Ensembl"/>
        </authorList>
    </citation>
    <scope>IDENTIFICATION</scope>
</reference>
<feature type="domain" description="CDCP1 second and fifth CUB" evidence="4">
    <location>
        <begin position="70"/>
        <end position="172"/>
    </location>
</feature>
<accession>A0A3Q3BWN5</accession>
<dbReference type="PANTHER" id="PTHR14477">
    <property type="entry name" value="CUB DOMAIN-CONTAINING PROTEIN 1"/>
    <property type="match status" value="1"/>
</dbReference>